<evidence type="ECO:0000256" key="1">
    <source>
        <dbReference type="ARBA" id="ARBA00002734"/>
    </source>
</evidence>
<dbReference type="InterPro" id="IPR036565">
    <property type="entry name" value="Mur-like_cat_sf"/>
</dbReference>
<proteinExistence type="inferred from homology"/>
<keyword evidence="12 17" id="KW-0573">Peptidoglycan synthesis</keyword>
<evidence type="ECO:0000256" key="6">
    <source>
        <dbReference type="ARBA" id="ARBA00015655"/>
    </source>
</evidence>
<evidence type="ECO:0000256" key="13">
    <source>
        <dbReference type="ARBA" id="ARBA00023316"/>
    </source>
</evidence>
<evidence type="ECO:0000256" key="18">
    <source>
        <dbReference type="RuleBase" id="RU003664"/>
    </source>
</evidence>
<dbReference type="NCBIfam" id="TIGR01087">
    <property type="entry name" value="murD"/>
    <property type="match status" value="1"/>
</dbReference>
<evidence type="ECO:0000256" key="11">
    <source>
        <dbReference type="ARBA" id="ARBA00022960"/>
    </source>
</evidence>
<keyword evidence="22" id="KW-1185">Reference proteome</keyword>
<dbReference type="Pfam" id="PF08245">
    <property type="entry name" value="Mur_ligase_M"/>
    <property type="match status" value="1"/>
</dbReference>
<dbReference type="RefSeq" id="WP_188038410.1">
    <property type="nucleotide sequence ID" value="NZ_JACVHF010000001.1"/>
</dbReference>
<dbReference type="Proteomes" id="UP000617402">
    <property type="component" value="Unassembled WGS sequence"/>
</dbReference>
<dbReference type="Gene3D" id="3.40.50.720">
    <property type="entry name" value="NAD(P)-binding Rossmann-like Domain"/>
    <property type="match status" value="1"/>
</dbReference>
<evidence type="ECO:0000256" key="3">
    <source>
        <dbReference type="ARBA" id="ARBA00004752"/>
    </source>
</evidence>
<dbReference type="InterPro" id="IPR036615">
    <property type="entry name" value="Mur_ligase_C_dom_sf"/>
</dbReference>
<protein>
    <recommendedName>
        <fullName evidence="6 17">UDP-N-acetylmuramoylalanine--D-glutamate ligase</fullName>
        <ecNumber evidence="5 17">6.3.2.9</ecNumber>
    </recommendedName>
    <alternativeName>
        <fullName evidence="15 17">D-glutamic acid-adding enzyme</fullName>
    </alternativeName>
    <alternativeName>
        <fullName evidence="14 17">UDP-N-acetylmuramoyl-L-alanyl-D-glutamate synthetase</fullName>
    </alternativeName>
</protein>
<feature type="binding site" evidence="17">
    <location>
        <begin position="120"/>
        <end position="126"/>
    </location>
    <ligand>
        <name>ATP</name>
        <dbReference type="ChEBI" id="CHEBI:30616"/>
    </ligand>
</feature>
<dbReference type="GO" id="GO:0008764">
    <property type="term" value="F:UDP-N-acetylmuramoylalanine-D-glutamate ligase activity"/>
    <property type="evidence" value="ECO:0007669"/>
    <property type="project" value="UniProtKB-EC"/>
</dbReference>
<comment type="pathway">
    <text evidence="3 17 18">Cell wall biogenesis; peptidoglycan biosynthesis.</text>
</comment>
<dbReference type="InterPro" id="IPR013221">
    <property type="entry name" value="Mur_ligase_cen"/>
</dbReference>
<comment type="caution">
    <text evidence="21">The sequence shown here is derived from an EMBL/GenBank/DDBJ whole genome shotgun (WGS) entry which is preliminary data.</text>
</comment>
<evidence type="ECO:0000256" key="5">
    <source>
        <dbReference type="ARBA" id="ARBA00012212"/>
    </source>
</evidence>
<keyword evidence="8 17" id="KW-0436">Ligase</keyword>
<comment type="subcellular location">
    <subcellularLocation>
        <location evidence="2 17 18">Cytoplasm</location>
    </subcellularLocation>
</comment>
<evidence type="ECO:0000256" key="16">
    <source>
        <dbReference type="ARBA" id="ARBA00047632"/>
    </source>
</evidence>
<evidence type="ECO:0000256" key="15">
    <source>
        <dbReference type="ARBA" id="ARBA00032324"/>
    </source>
</evidence>
<evidence type="ECO:0000256" key="8">
    <source>
        <dbReference type="ARBA" id="ARBA00022598"/>
    </source>
</evidence>
<evidence type="ECO:0000256" key="14">
    <source>
        <dbReference type="ARBA" id="ARBA00030398"/>
    </source>
</evidence>
<dbReference type="HAMAP" id="MF_00639">
    <property type="entry name" value="MurD"/>
    <property type="match status" value="1"/>
</dbReference>
<name>A0ABR7T0Q9_HELCL</name>
<dbReference type="EMBL" id="JACVHF010000001">
    <property type="protein sequence ID" value="MBC9783251.1"/>
    <property type="molecule type" value="Genomic_DNA"/>
</dbReference>
<gene>
    <name evidence="17" type="primary">murD</name>
    <name evidence="21" type="ORF">H1S01_01850</name>
</gene>
<dbReference type="PANTHER" id="PTHR43692:SF1">
    <property type="entry name" value="UDP-N-ACETYLMURAMOYLALANINE--D-GLUTAMATE LIGASE"/>
    <property type="match status" value="1"/>
</dbReference>
<organism evidence="21 22">
    <name type="scientific">Heliobacterium chlorum</name>
    <dbReference type="NCBI Taxonomy" id="2698"/>
    <lineage>
        <taxon>Bacteria</taxon>
        <taxon>Bacillati</taxon>
        <taxon>Bacillota</taxon>
        <taxon>Clostridia</taxon>
        <taxon>Eubacteriales</taxon>
        <taxon>Heliobacteriaceae</taxon>
        <taxon>Heliobacterium</taxon>
    </lineage>
</organism>
<evidence type="ECO:0000259" key="19">
    <source>
        <dbReference type="Pfam" id="PF02875"/>
    </source>
</evidence>
<evidence type="ECO:0000256" key="2">
    <source>
        <dbReference type="ARBA" id="ARBA00004496"/>
    </source>
</evidence>
<comment type="catalytic activity">
    <reaction evidence="16 17 18">
        <text>UDP-N-acetyl-alpha-D-muramoyl-L-alanine + D-glutamate + ATP = UDP-N-acetyl-alpha-D-muramoyl-L-alanyl-D-glutamate + ADP + phosphate + H(+)</text>
        <dbReference type="Rhea" id="RHEA:16429"/>
        <dbReference type="ChEBI" id="CHEBI:15378"/>
        <dbReference type="ChEBI" id="CHEBI:29986"/>
        <dbReference type="ChEBI" id="CHEBI:30616"/>
        <dbReference type="ChEBI" id="CHEBI:43474"/>
        <dbReference type="ChEBI" id="CHEBI:83898"/>
        <dbReference type="ChEBI" id="CHEBI:83900"/>
        <dbReference type="ChEBI" id="CHEBI:456216"/>
        <dbReference type="EC" id="6.3.2.9"/>
    </reaction>
</comment>
<keyword evidence="9 17" id="KW-0547">Nucleotide-binding</keyword>
<keyword evidence="17 18" id="KW-0131">Cell cycle</keyword>
<dbReference type="SUPFAM" id="SSF53244">
    <property type="entry name" value="MurD-like peptide ligases, peptide-binding domain"/>
    <property type="match status" value="1"/>
</dbReference>
<evidence type="ECO:0000313" key="22">
    <source>
        <dbReference type="Proteomes" id="UP000617402"/>
    </source>
</evidence>
<evidence type="ECO:0000259" key="20">
    <source>
        <dbReference type="Pfam" id="PF08245"/>
    </source>
</evidence>
<dbReference type="InterPro" id="IPR005762">
    <property type="entry name" value="MurD"/>
</dbReference>
<accession>A0ABR7T0Q9</accession>
<dbReference type="Gene3D" id="3.90.190.20">
    <property type="entry name" value="Mur ligase, C-terminal domain"/>
    <property type="match status" value="1"/>
</dbReference>
<evidence type="ECO:0000256" key="17">
    <source>
        <dbReference type="HAMAP-Rule" id="MF_00639"/>
    </source>
</evidence>
<reference evidence="21 22" key="1">
    <citation type="submission" date="2020-07" db="EMBL/GenBank/DDBJ databases">
        <title>Draft whole-genome sequence of Heliobacterium chlorum DSM 3682, type strain.</title>
        <authorList>
            <person name="Kyndt J.A."/>
            <person name="Meyer T.E."/>
            <person name="Imhoff J.F."/>
        </authorList>
    </citation>
    <scope>NUCLEOTIDE SEQUENCE [LARGE SCALE GENOMIC DNA]</scope>
    <source>
        <strain evidence="21 22">DSM 3682</strain>
    </source>
</reference>
<feature type="domain" description="Mur ligase central" evidence="20">
    <location>
        <begin position="118"/>
        <end position="294"/>
    </location>
</feature>
<keyword evidence="17 18" id="KW-0132">Cell division</keyword>
<evidence type="ECO:0000256" key="9">
    <source>
        <dbReference type="ARBA" id="ARBA00022741"/>
    </source>
</evidence>
<dbReference type="SUPFAM" id="SSF51984">
    <property type="entry name" value="MurCD N-terminal domain"/>
    <property type="match status" value="1"/>
</dbReference>
<keyword evidence="10 17" id="KW-0067">ATP-binding</keyword>
<dbReference type="Pfam" id="PF02875">
    <property type="entry name" value="Mur_ligase_C"/>
    <property type="match status" value="1"/>
</dbReference>
<dbReference type="Pfam" id="PF21799">
    <property type="entry name" value="MurD-like_N"/>
    <property type="match status" value="1"/>
</dbReference>
<sequence>MTLLTNRWQDGRKVLVVGAGKSGIAAARTLARLGAAVTLCDTKATSDIACRDELTAAGVKVHGGGYPSITDEGFQEVLMSPGVPLTVPPAREAAEKGIPITGELEIAYLLSQAPFIAITGTNGKTTTTSLIGAILTEACWNPFIGGNIGQPLVEESQHLSADRWVVAEVSSFQLETTEKFRPRVAMILNITPDHLDRHGSMENYRAIKARIFMNQQASDLTVLNADDPLVSSLGEQSRGKVLYFSRQQKVDAGTYCQDGMIWYAGDDGHQPVLAIDELQIKGKHNVENALAALAGTIGLGIDPAVAARAARNFQPVEHRMEPAGVVNGVEYINDSKGTNPDASIKAIESYDKPIVLIAGGKNKGSDFRELALLIKERVKAVVLVGQAAPILEEALRSSGYEQFTRVQTFAETVTEASKLAQPGDVVLLSPACASLDMFPNYEERGRVFKELVRQLQAG</sequence>
<evidence type="ECO:0000256" key="12">
    <source>
        <dbReference type="ARBA" id="ARBA00022984"/>
    </source>
</evidence>
<evidence type="ECO:0000256" key="4">
    <source>
        <dbReference type="ARBA" id="ARBA00010416"/>
    </source>
</evidence>
<comment type="function">
    <text evidence="1 17 18">Cell wall formation. Catalyzes the addition of glutamate to the nucleotide precursor UDP-N-acetylmuramoyl-L-alanine (UMA).</text>
</comment>
<evidence type="ECO:0000256" key="10">
    <source>
        <dbReference type="ARBA" id="ARBA00022840"/>
    </source>
</evidence>
<keyword evidence="7 17" id="KW-0963">Cytoplasm</keyword>
<dbReference type="EC" id="6.3.2.9" evidence="5 17"/>
<dbReference type="Gene3D" id="3.40.1190.10">
    <property type="entry name" value="Mur-like, catalytic domain"/>
    <property type="match status" value="1"/>
</dbReference>
<keyword evidence="13 17" id="KW-0961">Cell wall biogenesis/degradation</keyword>
<keyword evidence="11 17" id="KW-0133">Cell shape</keyword>
<dbReference type="PANTHER" id="PTHR43692">
    <property type="entry name" value="UDP-N-ACETYLMURAMOYLALANINE--D-GLUTAMATE LIGASE"/>
    <property type="match status" value="1"/>
</dbReference>
<evidence type="ECO:0000256" key="7">
    <source>
        <dbReference type="ARBA" id="ARBA00022490"/>
    </source>
</evidence>
<comment type="similarity">
    <text evidence="4 17">Belongs to the MurCDEF family.</text>
</comment>
<evidence type="ECO:0000313" key="21">
    <source>
        <dbReference type="EMBL" id="MBC9783251.1"/>
    </source>
</evidence>
<feature type="domain" description="Mur ligase C-terminal" evidence="19">
    <location>
        <begin position="318"/>
        <end position="432"/>
    </location>
</feature>
<dbReference type="InterPro" id="IPR004101">
    <property type="entry name" value="Mur_ligase_C"/>
</dbReference>
<dbReference type="PRINTS" id="PR00420">
    <property type="entry name" value="RNGMNOXGNASE"/>
</dbReference>
<dbReference type="SUPFAM" id="SSF53623">
    <property type="entry name" value="MurD-like peptide ligases, catalytic domain"/>
    <property type="match status" value="1"/>
</dbReference>